<reference evidence="1 2" key="1">
    <citation type="submission" date="2017-09" db="EMBL/GenBank/DDBJ databases">
        <title>Large-scale bioinformatics analysis of Bacillus genomes uncovers conserved roles of natural products in bacterial physiology.</title>
        <authorList>
            <consortium name="Agbiome Team Llc"/>
            <person name="Bleich R.M."/>
            <person name="Grubbs K.J."/>
            <person name="Santa Maria K.C."/>
            <person name="Allen S.E."/>
            <person name="Farag S."/>
            <person name="Shank E.A."/>
            <person name="Bowers A."/>
        </authorList>
    </citation>
    <scope>NUCLEOTIDE SEQUENCE [LARGE SCALE GENOMIC DNA]</scope>
    <source>
        <strain evidence="1 2">AFS096845</strain>
    </source>
</reference>
<name>A0A2A7HU77_BACCE</name>
<dbReference type="Proteomes" id="UP000220006">
    <property type="component" value="Unassembled WGS sequence"/>
</dbReference>
<dbReference type="RefSeq" id="WP_097905028.1">
    <property type="nucleotide sequence ID" value="NZ_NVLK01000039.1"/>
</dbReference>
<gene>
    <name evidence="1" type="ORF">COM96_18650</name>
</gene>
<evidence type="ECO:0000313" key="2">
    <source>
        <dbReference type="Proteomes" id="UP000220006"/>
    </source>
</evidence>
<evidence type="ECO:0000313" key="1">
    <source>
        <dbReference type="EMBL" id="PEC20602.1"/>
    </source>
</evidence>
<sequence length="191" mass="21961">MNNWNAFIEWRNEQGLKGLATEDEYNEYLSLVGEQPESDKLSRKELQKLESEFAGLGVKESVQATFEAIRELLVLGSTITYDDLAQLTGSSLATVKRHVAELEEKDFLHIKRGQYTNTYYYGVDMRKDTKKKIKMVDTFEWANGTEDIAKEVTVVEGSNELHVAIWNVGEVLARTASFYWNINEVDNFYQI</sequence>
<comment type="caution">
    <text evidence="1">The sequence shown here is derived from an EMBL/GenBank/DDBJ whole genome shotgun (WGS) entry which is preliminary data.</text>
</comment>
<dbReference type="AlphaFoldDB" id="A0A2A7HU77"/>
<proteinExistence type="predicted"/>
<dbReference type="InterPro" id="IPR036390">
    <property type="entry name" value="WH_DNA-bd_sf"/>
</dbReference>
<dbReference type="Pfam" id="PF13412">
    <property type="entry name" value="HTH_24"/>
    <property type="match status" value="1"/>
</dbReference>
<protein>
    <submittedName>
        <fullName evidence="1">Winged helix-turn-helix domain-containing protein</fullName>
    </submittedName>
</protein>
<organism evidence="1 2">
    <name type="scientific">Bacillus cereus</name>
    <dbReference type="NCBI Taxonomy" id="1396"/>
    <lineage>
        <taxon>Bacteria</taxon>
        <taxon>Bacillati</taxon>
        <taxon>Bacillota</taxon>
        <taxon>Bacilli</taxon>
        <taxon>Bacillales</taxon>
        <taxon>Bacillaceae</taxon>
        <taxon>Bacillus</taxon>
        <taxon>Bacillus cereus group</taxon>
    </lineage>
</organism>
<accession>A0A2A7HU77</accession>
<dbReference type="SUPFAM" id="SSF46785">
    <property type="entry name" value="Winged helix' DNA-binding domain"/>
    <property type="match status" value="1"/>
</dbReference>
<dbReference type="EMBL" id="NVLK01000039">
    <property type="protein sequence ID" value="PEC20602.1"/>
    <property type="molecule type" value="Genomic_DNA"/>
</dbReference>